<dbReference type="GO" id="GO:0046872">
    <property type="term" value="F:metal ion binding"/>
    <property type="evidence" value="ECO:0007669"/>
    <property type="project" value="UniProtKB-KW"/>
</dbReference>
<dbReference type="PANTHER" id="PTHR43161">
    <property type="entry name" value="SORBITOL DEHYDROGENASE"/>
    <property type="match status" value="1"/>
</dbReference>
<dbReference type="EMBL" id="JAUIZM010000001">
    <property type="protein sequence ID" value="KAK1401865.1"/>
    <property type="molecule type" value="Genomic_DNA"/>
</dbReference>
<comment type="caution">
    <text evidence="8">The sequence shown here is derived from an EMBL/GenBank/DDBJ whole genome shotgun (WGS) entry which is preliminary data.</text>
</comment>
<evidence type="ECO:0000256" key="1">
    <source>
        <dbReference type="ARBA" id="ARBA00001947"/>
    </source>
</evidence>
<keyword evidence="5" id="KW-0560">Oxidoreductase</keyword>
<evidence type="ECO:0000313" key="9">
    <source>
        <dbReference type="Proteomes" id="UP001237642"/>
    </source>
</evidence>
<evidence type="ECO:0000256" key="4">
    <source>
        <dbReference type="ARBA" id="ARBA00022833"/>
    </source>
</evidence>
<comment type="cofactor">
    <cofactor evidence="1">
        <name>Zn(2+)</name>
        <dbReference type="ChEBI" id="CHEBI:29105"/>
    </cofactor>
</comment>
<dbReference type="SUPFAM" id="SSF50129">
    <property type="entry name" value="GroES-like"/>
    <property type="match status" value="1"/>
</dbReference>
<name>A0AAD8N509_9APIA</name>
<accession>A0AAD8N509</accession>
<dbReference type="InterPro" id="IPR013154">
    <property type="entry name" value="ADH-like_N"/>
</dbReference>
<comment type="similarity">
    <text evidence="2">Belongs to the zinc-containing alcohol dehydrogenase family.</text>
</comment>
<proteinExistence type="inferred from homology"/>
<keyword evidence="3" id="KW-0479">Metal-binding</keyword>
<evidence type="ECO:0000256" key="2">
    <source>
        <dbReference type="ARBA" id="ARBA00008072"/>
    </source>
</evidence>
<dbReference type="InterPro" id="IPR011032">
    <property type="entry name" value="GroES-like_sf"/>
</dbReference>
<evidence type="ECO:0000259" key="7">
    <source>
        <dbReference type="Pfam" id="PF08240"/>
    </source>
</evidence>
<dbReference type="Proteomes" id="UP001237642">
    <property type="component" value="Unassembled WGS sequence"/>
</dbReference>
<dbReference type="PANTHER" id="PTHR43161:SF9">
    <property type="entry name" value="SORBITOL DEHYDROGENASE"/>
    <property type="match status" value="1"/>
</dbReference>
<dbReference type="Gene3D" id="3.90.180.10">
    <property type="entry name" value="Medium-chain alcohol dehydrogenases, catalytic domain"/>
    <property type="match status" value="1"/>
</dbReference>
<evidence type="ECO:0000256" key="6">
    <source>
        <dbReference type="SAM" id="MobiDB-lite"/>
    </source>
</evidence>
<reference evidence="8" key="1">
    <citation type="submission" date="2023-02" db="EMBL/GenBank/DDBJ databases">
        <title>Genome of toxic invasive species Heracleum sosnowskyi carries increased number of genes despite the absence of recent whole-genome duplications.</title>
        <authorList>
            <person name="Schelkunov M."/>
            <person name="Shtratnikova V."/>
            <person name="Makarenko M."/>
            <person name="Klepikova A."/>
            <person name="Omelchenko D."/>
            <person name="Novikova G."/>
            <person name="Obukhova E."/>
            <person name="Bogdanov V."/>
            <person name="Penin A."/>
            <person name="Logacheva M."/>
        </authorList>
    </citation>
    <scope>NUCLEOTIDE SEQUENCE</scope>
    <source>
        <strain evidence="8">Hsosn_3</strain>
        <tissue evidence="8">Leaf</tissue>
    </source>
</reference>
<gene>
    <name evidence="8" type="ORF">POM88_001470</name>
</gene>
<evidence type="ECO:0000256" key="5">
    <source>
        <dbReference type="ARBA" id="ARBA00023002"/>
    </source>
</evidence>
<evidence type="ECO:0000256" key="3">
    <source>
        <dbReference type="ARBA" id="ARBA00022723"/>
    </source>
</evidence>
<feature type="region of interest" description="Disordered" evidence="6">
    <location>
        <begin position="150"/>
        <end position="182"/>
    </location>
</feature>
<feature type="domain" description="Alcohol dehydrogenase-like N-terminal" evidence="7">
    <location>
        <begin position="1"/>
        <end position="44"/>
    </location>
</feature>
<dbReference type="Pfam" id="PF08240">
    <property type="entry name" value="ADH_N"/>
    <property type="match status" value="1"/>
</dbReference>
<reference evidence="8" key="2">
    <citation type="submission" date="2023-05" db="EMBL/GenBank/DDBJ databases">
        <authorList>
            <person name="Schelkunov M.I."/>
        </authorList>
    </citation>
    <scope>NUCLEOTIDE SEQUENCE</scope>
    <source>
        <strain evidence="8">Hsosn_3</strain>
        <tissue evidence="8">Leaf</tissue>
    </source>
</reference>
<sequence>MIIRHECSGIVEEIRREVKDLVSGDRVALEPGISCWRCCQCKQGWGSPFSTIFRVLVALFRCFAMHFFSDDEQIPGTLNVAAELQATERTMKVGAADYFSIFAKLEKVKTEKKRPAAVHGGPMTPAKAGRLTNAYVSSFPAPPTFVRSPSHSPYPATGVPQYQVSPPMYGHGSRSPPAGHYV</sequence>
<keyword evidence="9" id="KW-1185">Reference proteome</keyword>
<protein>
    <recommendedName>
        <fullName evidence="7">Alcohol dehydrogenase-like N-terminal domain-containing protein</fullName>
    </recommendedName>
</protein>
<dbReference type="GO" id="GO:0016491">
    <property type="term" value="F:oxidoreductase activity"/>
    <property type="evidence" value="ECO:0007669"/>
    <property type="project" value="UniProtKB-KW"/>
</dbReference>
<keyword evidence="4" id="KW-0862">Zinc</keyword>
<dbReference type="AlphaFoldDB" id="A0AAD8N509"/>
<organism evidence="8 9">
    <name type="scientific">Heracleum sosnowskyi</name>
    <dbReference type="NCBI Taxonomy" id="360622"/>
    <lineage>
        <taxon>Eukaryota</taxon>
        <taxon>Viridiplantae</taxon>
        <taxon>Streptophyta</taxon>
        <taxon>Embryophyta</taxon>
        <taxon>Tracheophyta</taxon>
        <taxon>Spermatophyta</taxon>
        <taxon>Magnoliopsida</taxon>
        <taxon>eudicotyledons</taxon>
        <taxon>Gunneridae</taxon>
        <taxon>Pentapetalae</taxon>
        <taxon>asterids</taxon>
        <taxon>campanulids</taxon>
        <taxon>Apiales</taxon>
        <taxon>Apiaceae</taxon>
        <taxon>Apioideae</taxon>
        <taxon>apioid superclade</taxon>
        <taxon>Tordylieae</taxon>
        <taxon>Tordyliinae</taxon>
        <taxon>Heracleum</taxon>
    </lineage>
</organism>
<evidence type="ECO:0000313" key="8">
    <source>
        <dbReference type="EMBL" id="KAK1401865.1"/>
    </source>
</evidence>